<dbReference type="EMBL" id="JAWWNJ010000089">
    <property type="protein sequence ID" value="KAK7000415.1"/>
    <property type="molecule type" value="Genomic_DNA"/>
</dbReference>
<gene>
    <name evidence="1" type="ORF">R3P38DRAFT_3058335</name>
</gene>
<comment type="caution">
    <text evidence="1">The sequence shown here is derived from an EMBL/GenBank/DDBJ whole genome shotgun (WGS) entry which is preliminary data.</text>
</comment>
<accession>A0AAW0A355</accession>
<proteinExistence type="predicted"/>
<evidence type="ECO:0000313" key="2">
    <source>
        <dbReference type="Proteomes" id="UP001362999"/>
    </source>
</evidence>
<organism evidence="1 2">
    <name type="scientific">Favolaschia claudopus</name>
    <dbReference type="NCBI Taxonomy" id="2862362"/>
    <lineage>
        <taxon>Eukaryota</taxon>
        <taxon>Fungi</taxon>
        <taxon>Dikarya</taxon>
        <taxon>Basidiomycota</taxon>
        <taxon>Agaricomycotina</taxon>
        <taxon>Agaricomycetes</taxon>
        <taxon>Agaricomycetidae</taxon>
        <taxon>Agaricales</taxon>
        <taxon>Marasmiineae</taxon>
        <taxon>Mycenaceae</taxon>
        <taxon>Favolaschia</taxon>
    </lineage>
</organism>
<dbReference type="AlphaFoldDB" id="A0AAW0A355"/>
<evidence type="ECO:0008006" key="3">
    <source>
        <dbReference type="Google" id="ProtNLM"/>
    </source>
</evidence>
<dbReference type="Proteomes" id="UP001362999">
    <property type="component" value="Unassembled WGS sequence"/>
</dbReference>
<protein>
    <recommendedName>
        <fullName evidence="3">F-box domain-containing protein</fullName>
    </recommendedName>
</protein>
<sequence>MSQHKEAQHQLNLFIDPMARLPLEIQSIILLYVAPMEPLQNPAPNPNTPPMVFLNVCRLWRDIALATPKLWCRIEMDSLPRGSKYFELCRAWLSRARGLPLSVGLRGSMRLQQNVQNLVAQYRHQLDDLTLSLSPSHNLYSPFPYIIFKMGDGSLLPCLKTLSIKSDDEAFLGPGEWLQVLRISPNLSSFSIQNTFYDSGQEGEDEDLLPHITLSSLTDLRLGQPRSYASSGEGGGSSVVLKFLTLPALQHISISYFDIPADVFIPFLTRSSAPLKSLDFALPSCEWPVADCLRLIPTITDLQLSAPSDHPLHPAWDQDRFLSFLQVMSTTPDLLPNLHRLTLSISVPVTIDYDELLRMLIVRSTRNLQCFNLYLMNLNRLRPVGADMPNDQVRSGMLELVNGGMKIHVGPEYRNLL</sequence>
<keyword evidence="2" id="KW-1185">Reference proteome</keyword>
<reference evidence="1 2" key="1">
    <citation type="journal article" date="2024" name="J Genomics">
        <title>Draft genome sequencing and assembly of Favolaschia claudopus CIRM-BRFM 2984 isolated from oak limbs.</title>
        <authorList>
            <person name="Navarro D."/>
            <person name="Drula E."/>
            <person name="Chaduli D."/>
            <person name="Cazenave R."/>
            <person name="Ahrendt S."/>
            <person name="Wang J."/>
            <person name="Lipzen A."/>
            <person name="Daum C."/>
            <person name="Barry K."/>
            <person name="Grigoriev I.V."/>
            <person name="Favel A."/>
            <person name="Rosso M.N."/>
            <person name="Martin F."/>
        </authorList>
    </citation>
    <scope>NUCLEOTIDE SEQUENCE [LARGE SCALE GENOMIC DNA]</scope>
    <source>
        <strain evidence="1 2">CIRM-BRFM 2984</strain>
    </source>
</reference>
<name>A0AAW0A355_9AGAR</name>
<evidence type="ECO:0000313" key="1">
    <source>
        <dbReference type="EMBL" id="KAK7000415.1"/>
    </source>
</evidence>